<dbReference type="AlphaFoldDB" id="X0YIX5"/>
<name>X0YIX5_9ZZZZ</name>
<feature type="non-terminal residue" evidence="1">
    <location>
        <position position="1"/>
    </location>
</feature>
<organism evidence="1">
    <name type="scientific">marine sediment metagenome</name>
    <dbReference type="NCBI Taxonomy" id="412755"/>
    <lineage>
        <taxon>unclassified sequences</taxon>
        <taxon>metagenomes</taxon>
        <taxon>ecological metagenomes</taxon>
    </lineage>
</organism>
<accession>X0YIX5</accession>
<gene>
    <name evidence="1" type="ORF">S01H1_83846</name>
</gene>
<reference evidence="1" key="1">
    <citation type="journal article" date="2014" name="Front. Microbiol.">
        <title>High frequency of phylogenetically diverse reductive dehalogenase-homologous genes in deep subseafloor sedimentary metagenomes.</title>
        <authorList>
            <person name="Kawai M."/>
            <person name="Futagami T."/>
            <person name="Toyoda A."/>
            <person name="Takaki Y."/>
            <person name="Nishi S."/>
            <person name="Hori S."/>
            <person name="Arai W."/>
            <person name="Tsubouchi T."/>
            <person name="Morono Y."/>
            <person name="Uchiyama I."/>
            <person name="Ito T."/>
            <person name="Fujiyama A."/>
            <person name="Inagaki F."/>
            <person name="Takami H."/>
        </authorList>
    </citation>
    <scope>NUCLEOTIDE SEQUENCE</scope>
    <source>
        <strain evidence="1">Expedition CK06-06</strain>
    </source>
</reference>
<dbReference type="EMBL" id="BARS01057093">
    <property type="protein sequence ID" value="GAG48528.1"/>
    <property type="molecule type" value="Genomic_DNA"/>
</dbReference>
<sequence length="146" mass="14795">TAEEAYAAEYATYVGAAGAPGGALSGDKQNWLTATPGFDTIGWFPEGEVYYNYNVTVAPGGCPGVMNPCTLYTVEGVSDIDTDGMMNTWGYVHAPPGLTAGIAGVTTAGAPSGPCPATGVYNGVTLANDLMNTTGPCNPVDGQSIF</sequence>
<evidence type="ECO:0000313" key="1">
    <source>
        <dbReference type="EMBL" id="GAG48528.1"/>
    </source>
</evidence>
<protein>
    <submittedName>
        <fullName evidence="1">Uncharacterized protein</fullName>
    </submittedName>
</protein>
<comment type="caution">
    <text evidence="1">The sequence shown here is derived from an EMBL/GenBank/DDBJ whole genome shotgun (WGS) entry which is preliminary data.</text>
</comment>
<proteinExistence type="predicted"/>